<proteinExistence type="predicted"/>
<protein>
    <submittedName>
        <fullName evidence="2">Uncharacterized protein</fullName>
    </submittedName>
</protein>
<dbReference type="InterPro" id="IPR046959">
    <property type="entry name" value="PRK1-6/SRF4-like"/>
</dbReference>
<dbReference type="InterPro" id="IPR001611">
    <property type="entry name" value="Leu-rich_rpt"/>
</dbReference>
<sequence>MQLSLSKNKLTCEIPEALSSCKNEFSGEAGKMEPLVQVNISHNHLTGALPSTGAFLVINETTVVGNDLCGGDFSSKKLKNRAWWVLIACSLAALLLLAVAAFGFLFINGRNNLELERAENEDRSIWELQFFDSTASKSITTDEGVVACESNADEGWVAVLLELCFVMKIESFLADKIVRLPRQPSNLSFQQFSGYVPVDDETTDELLGVTTDGTTTGGTATHGLTMTMGIGCSAEGEATYEEIRDFK</sequence>
<evidence type="ECO:0000256" key="1">
    <source>
        <dbReference type="SAM" id="Phobius"/>
    </source>
</evidence>
<dbReference type="Proteomes" id="UP001396334">
    <property type="component" value="Unassembled WGS sequence"/>
</dbReference>
<dbReference type="InterPro" id="IPR032675">
    <property type="entry name" value="LRR_dom_sf"/>
</dbReference>
<dbReference type="Pfam" id="PF00560">
    <property type="entry name" value="LRR_1"/>
    <property type="match status" value="1"/>
</dbReference>
<gene>
    <name evidence="2" type="ORF">V6N11_040150</name>
</gene>
<dbReference type="SUPFAM" id="SSF52058">
    <property type="entry name" value="L domain-like"/>
    <property type="match status" value="1"/>
</dbReference>
<name>A0ABR2RGV7_9ROSI</name>
<dbReference type="PANTHER" id="PTHR48007">
    <property type="entry name" value="LEUCINE-RICH REPEAT RECEPTOR-LIKE PROTEIN KINASE PXC1"/>
    <property type="match status" value="1"/>
</dbReference>
<dbReference type="PANTHER" id="PTHR48007:SF76">
    <property type="entry name" value="OS03G0145102 PROTEIN"/>
    <property type="match status" value="1"/>
</dbReference>
<keyword evidence="1" id="KW-0472">Membrane</keyword>
<accession>A0ABR2RGV7</accession>
<organism evidence="2 3">
    <name type="scientific">Hibiscus sabdariffa</name>
    <name type="common">roselle</name>
    <dbReference type="NCBI Taxonomy" id="183260"/>
    <lineage>
        <taxon>Eukaryota</taxon>
        <taxon>Viridiplantae</taxon>
        <taxon>Streptophyta</taxon>
        <taxon>Embryophyta</taxon>
        <taxon>Tracheophyta</taxon>
        <taxon>Spermatophyta</taxon>
        <taxon>Magnoliopsida</taxon>
        <taxon>eudicotyledons</taxon>
        <taxon>Gunneridae</taxon>
        <taxon>Pentapetalae</taxon>
        <taxon>rosids</taxon>
        <taxon>malvids</taxon>
        <taxon>Malvales</taxon>
        <taxon>Malvaceae</taxon>
        <taxon>Malvoideae</taxon>
        <taxon>Hibiscus</taxon>
    </lineage>
</organism>
<evidence type="ECO:0000313" key="3">
    <source>
        <dbReference type="Proteomes" id="UP001396334"/>
    </source>
</evidence>
<dbReference type="Gene3D" id="3.80.10.10">
    <property type="entry name" value="Ribonuclease Inhibitor"/>
    <property type="match status" value="1"/>
</dbReference>
<feature type="transmembrane region" description="Helical" evidence="1">
    <location>
        <begin position="83"/>
        <end position="107"/>
    </location>
</feature>
<keyword evidence="3" id="KW-1185">Reference proteome</keyword>
<keyword evidence="1" id="KW-0812">Transmembrane</keyword>
<dbReference type="EMBL" id="JBBPBN010000022">
    <property type="protein sequence ID" value="KAK9012080.1"/>
    <property type="molecule type" value="Genomic_DNA"/>
</dbReference>
<reference evidence="2 3" key="1">
    <citation type="journal article" date="2024" name="G3 (Bethesda)">
        <title>Genome assembly of Hibiscus sabdariffa L. provides insights into metabolisms of medicinal natural products.</title>
        <authorList>
            <person name="Kim T."/>
        </authorList>
    </citation>
    <scope>NUCLEOTIDE SEQUENCE [LARGE SCALE GENOMIC DNA]</scope>
    <source>
        <strain evidence="2">TK-2024</strain>
        <tissue evidence="2">Old leaves</tissue>
    </source>
</reference>
<comment type="caution">
    <text evidence="2">The sequence shown here is derived from an EMBL/GenBank/DDBJ whole genome shotgun (WGS) entry which is preliminary data.</text>
</comment>
<keyword evidence="1" id="KW-1133">Transmembrane helix</keyword>
<evidence type="ECO:0000313" key="2">
    <source>
        <dbReference type="EMBL" id="KAK9012080.1"/>
    </source>
</evidence>